<evidence type="ECO:0000313" key="1">
    <source>
        <dbReference type="EMBL" id="MFD1931302.1"/>
    </source>
</evidence>
<gene>
    <name evidence="1" type="ORF">ACFSKW_07435</name>
</gene>
<dbReference type="RefSeq" id="WP_379570544.1">
    <property type="nucleotide sequence ID" value="NZ_JBHUFV010000014.1"/>
</dbReference>
<organism evidence="1 2">
    <name type="scientific">Nonomuraea mangrovi</name>
    <dbReference type="NCBI Taxonomy" id="2316207"/>
    <lineage>
        <taxon>Bacteria</taxon>
        <taxon>Bacillati</taxon>
        <taxon>Actinomycetota</taxon>
        <taxon>Actinomycetes</taxon>
        <taxon>Streptosporangiales</taxon>
        <taxon>Streptosporangiaceae</taxon>
        <taxon>Nonomuraea</taxon>
    </lineage>
</organism>
<proteinExistence type="predicted"/>
<evidence type="ECO:0000313" key="2">
    <source>
        <dbReference type="Proteomes" id="UP001597368"/>
    </source>
</evidence>
<accession>A0ABW4SRY0</accession>
<reference evidence="2" key="1">
    <citation type="journal article" date="2019" name="Int. J. Syst. Evol. Microbiol.">
        <title>The Global Catalogue of Microorganisms (GCM) 10K type strain sequencing project: providing services to taxonomists for standard genome sequencing and annotation.</title>
        <authorList>
            <consortium name="The Broad Institute Genomics Platform"/>
            <consortium name="The Broad Institute Genome Sequencing Center for Infectious Disease"/>
            <person name="Wu L."/>
            <person name="Ma J."/>
        </authorList>
    </citation>
    <scope>NUCLEOTIDE SEQUENCE [LARGE SCALE GENOMIC DNA]</scope>
    <source>
        <strain evidence="2">ICMP 6774ER</strain>
    </source>
</reference>
<comment type="caution">
    <text evidence="1">The sequence shown here is derived from an EMBL/GenBank/DDBJ whole genome shotgun (WGS) entry which is preliminary data.</text>
</comment>
<dbReference type="EMBL" id="JBHUFV010000014">
    <property type="protein sequence ID" value="MFD1931302.1"/>
    <property type="molecule type" value="Genomic_DNA"/>
</dbReference>
<sequence length="188" mass="21073">MGERYGRGSRTGLQAVPCDGCPPRFADQLKETILSGIYAAAESSRNEERRQRQRLLIADMVHAANSWVDTLQIIAISSAGHRWKTSDMIEWVNTDSGRAMAQNMEIIKQNARKIRFETRDVDLLAALDVAQTAVSNSEIFEPIWNGSARDAETRTVIYRHLNHVKRVFLDLEEIGIKVLADPPTKGAP</sequence>
<keyword evidence="2" id="KW-1185">Reference proteome</keyword>
<name>A0ABW4SRY0_9ACTN</name>
<protein>
    <submittedName>
        <fullName evidence="1">Uncharacterized protein</fullName>
    </submittedName>
</protein>
<dbReference type="Proteomes" id="UP001597368">
    <property type="component" value="Unassembled WGS sequence"/>
</dbReference>